<evidence type="ECO:0000256" key="5">
    <source>
        <dbReference type="ARBA" id="ARBA00023211"/>
    </source>
</evidence>
<dbReference type="EMBL" id="CP012405">
    <property type="protein sequence ID" value="ALG74562.1"/>
    <property type="molecule type" value="Genomic_DNA"/>
</dbReference>
<name>A0AAC8W3W3_9PROT</name>
<comment type="subunit">
    <text evidence="2">Homodimer.</text>
</comment>
<dbReference type="GO" id="GO:0046872">
    <property type="term" value="F:metal ion binding"/>
    <property type="evidence" value="ECO:0007669"/>
    <property type="project" value="UniProtKB-KW"/>
</dbReference>
<reference evidence="6 7" key="2">
    <citation type="journal article" date="2016" name="Genome Announc.">
        <title>Complete Genome Sequence of a Strain of Azospirillum thiophilum Isolated from a Sulfide Spring.</title>
        <authorList>
            <person name="Fomenkov A."/>
            <person name="Vincze T."/>
            <person name="Grabovich M."/>
            <person name="Anton B.P."/>
            <person name="Dubinina G."/>
            <person name="Orlova M."/>
            <person name="Belousova E."/>
            <person name="Roberts R.J."/>
        </authorList>
    </citation>
    <scope>NUCLEOTIDE SEQUENCE [LARGE SCALE GENOMIC DNA]</scope>
    <source>
        <strain evidence="6 7">BV-S</strain>
    </source>
</reference>
<dbReference type="InterPro" id="IPR002933">
    <property type="entry name" value="Peptidase_M20"/>
</dbReference>
<keyword evidence="7" id="KW-1185">Reference proteome</keyword>
<evidence type="ECO:0000313" key="7">
    <source>
        <dbReference type="Proteomes" id="UP000069935"/>
    </source>
</evidence>
<keyword evidence="5" id="KW-0464">Manganese</keyword>
<dbReference type="KEGG" id="ati:AL072_26490"/>
<dbReference type="Gene3D" id="3.40.630.10">
    <property type="entry name" value="Zn peptidases"/>
    <property type="match status" value="1"/>
</dbReference>
<evidence type="ECO:0008006" key="8">
    <source>
        <dbReference type="Google" id="ProtNLM"/>
    </source>
</evidence>
<organism evidence="6 7">
    <name type="scientific">Azospirillum thiophilum</name>
    <dbReference type="NCBI Taxonomy" id="528244"/>
    <lineage>
        <taxon>Bacteria</taxon>
        <taxon>Pseudomonadati</taxon>
        <taxon>Pseudomonadota</taxon>
        <taxon>Alphaproteobacteria</taxon>
        <taxon>Rhodospirillales</taxon>
        <taxon>Azospirillaceae</taxon>
        <taxon>Azospirillum</taxon>
    </lineage>
</organism>
<evidence type="ECO:0000256" key="3">
    <source>
        <dbReference type="ARBA" id="ARBA00022723"/>
    </source>
</evidence>
<evidence type="ECO:0000313" key="6">
    <source>
        <dbReference type="EMBL" id="ALG74562.1"/>
    </source>
</evidence>
<dbReference type="InterPro" id="IPR010158">
    <property type="entry name" value="Amidase_Cbmase"/>
</dbReference>
<evidence type="ECO:0000256" key="1">
    <source>
        <dbReference type="ARBA" id="ARBA00001936"/>
    </source>
</evidence>
<dbReference type="GO" id="GO:0016813">
    <property type="term" value="F:hydrolase activity, acting on carbon-nitrogen (but not peptide) bonds, in linear amidines"/>
    <property type="evidence" value="ECO:0007669"/>
    <property type="project" value="InterPro"/>
</dbReference>
<proteinExistence type="predicted"/>
<keyword evidence="3" id="KW-0479">Metal-binding</keyword>
<sequence length="98" mass="9843">MEERGRLEPVAMDDGLRGLIADAAAALGAPAMPLPSGAIHDAVVLAPCVPTAMMFVPSIGGRSHTPVEDTAPEHIVLGARVFARAVFAGAVAACALAS</sequence>
<keyword evidence="4" id="KW-0378">Hydrolase</keyword>
<accession>A0AAC8W3W3</accession>
<dbReference type="Proteomes" id="UP000069935">
    <property type="component" value="Chromosome 5"/>
</dbReference>
<comment type="cofactor">
    <cofactor evidence="1">
        <name>Mn(2+)</name>
        <dbReference type="ChEBI" id="CHEBI:29035"/>
    </cofactor>
</comment>
<evidence type="ECO:0000256" key="2">
    <source>
        <dbReference type="ARBA" id="ARBA00011738"/>
    </source>
</evidence>
<dbReference type="AlphaFoldDB" id="A0AAC8W3W3"/>
<evidence type="ECO:0000256" key="4">
    <source>
        <dbReference type="ARBA" id="ARBA00022801"/>
    </source>
</evidence>
<dbReference type="SUPFAM" id="SSF53187">
    <property type="entry name" value="Zn-dependent exopeptidases"/>
    <property type="match status" value="1"/>
</dbReference>
<dbReference type="Pfam" id="PF01546">
    <property type="entry name" value="Peptidase_M20"/>
    <property type="match status" value="1"/>
</dbReference>
<protein>
    <recommendedName>
        <fullName evidence="8">Peptidase M20 dimerisation domain-containing protein</fullName>
    </recommendedName>
</protein>
<dbReference type="PANTHER" id="PTHR32494">
    <property type="entry name" value="ALLANTOATE DEIMINASE-RELATED"/>
    <property type="match status" value="1"/>
</dbReference>
<dbReference type="PANTHER" id="PTHR32494:SF19">
    <property type="entry name" value="ALLANTOATE DEIMINASE-RELATED"/>
    <property type="match status" value="1"/>
</dbReference>
<gene>
    <name evidence="6" type="ORF">AL072_26490</name>
</gene>
<reference evidence="7" key="1">
    <citation type="submission" date="2015-08" db="EMBL/GenBank/DDBJ databases">
        <title>Complete Genome Sequence of Azospirillum thiophilum BV-S.</title>
        <authorList>
            <person name="Fomenkov A."/>
            <person name="Vincze T."/>
            <person name="Grabovich M."/>
            <person name="Dubinina G."/>
            <person name="Orlova M."/>
            <person name="Belousova E."/>
            <person name="Roberts R.J."/>
        </authorList>
    </citation>
    <scope>NUCLEOTIDE SEQUENCE [LARGE SCALE GENOMIC DNA]</scope>
    <source>
        <strain evidence="7">BV-S</strain>
    </source>
</reference>